<dbReference type="Proteomes" id="UP001357485">
    <property type="component" value="Unassembled WGS sequence"/>
</dbReference>
<feature type="compositionally biased region" description="Acidic residues" evidence="1">
    <location>
        <begin position="1052"/>
        <end position="1061"/>
    </location>
</feature>
<name>A0ABR0MAI0_9PEZI</name>
<keyword evidence="3" id="KW-1185">Reference proteome</keyword>
<comment type="caution">
    <text evidence="2">The sequence shown here is derived from an EMBL/GenBank/DDBJ whole genome shotgun (WGS) entry which is preliminary data.</text>
</comment>
<feature type="compositionally biased region" description="Acidic residues" evidence="1">
    <location>
        <begin position="1074"/>
        <end position="1104"/>
    </location>
</feature>
<feature type="region of interest" description="Disordered" evidence="1">
    <location>
        <begin position="956"/>
        <end position="975"/>
    </location>
</feature>
<feature type="compositionally biased region" description="Polar residues" evidence="1">
    <location>
        <begin position="221"/>
        <end position="236"/>
    </location>
</feature>
<sequence>MAAFSHAERPLTPRGVGRHGEDSPNTFTLQLPHGACNFRDLTASTPSLSCGCRRFWYNGSNQEPREGGNGQRRHNDGPFCICGHHACFHDTTSDKNVAEGHLEVTDRSRAVVSSEGVPVYIQLIQPTSDGRFQVVATTRPPTIVGVDRVSPDNDVSAIGIAAVKERQNDRPAYPGISSGLRDVAVPSKATERAQSWTERSERAADQYSLSTTTGLPRVPVLTSNDSRPLRRGNSQARHAGSGQENVKKSGATAGASNIGLGLRNVVGDATGARAPSVSVDENIARFLWPTHRIANQTSRLPSTVGSVIGDGQRASPSRAFMNHVMESRRPAPSLNVPYMLPAGLLPEDVILSATEVNTPSNAGTPDLRGFDQTVLQAKTWVEALNREVIGSGHSDAPIAVEGHSAANDLHSHGQTADTTYALNSNAVRRSSPSAMSEQPTTSHASLAQLGSNLQRLLPYLSSIQTHLQTLSNNPSVLQSHSLRLDALENASFNHIPVEELMDKFELVDGRLLDVEGWKEDHDKLHAAIDADSSSTKRRRLLPMEAGPFRSNTTSFASNGSAPSATSSTVVVAAVDSAETKERLDKVERRLCDLEASALPSFVRPWDIEVVFLPWGRELKGIWFSPDDAVKHGSGFTTQNSEEWTQARMPGTTFTPLTTNSRDGWSNEAIRDWAGSTDDWLSPKTCGPKGLTYKRLRSRGLVRSLRLTSCGPKEVMSTVCATFGDLIDTLTASIPETISGSRPEIGIGLEKYHGLQAPWIPLRKVHKSTRLHFLDPAEMVTAATWTADFLSSGVLMKAAGGQRRLFITQRDAYIQQGEAGWTWQKLRELPRRVPDSQDPESHVGEADAKEACWAYDPSFDPPPSANSSFSSDASHRSQHEACPAQAPSSSGEPFPRLTAAERRVPPSEVSHQLVPPMSPLSEFPLAQLNQNRRTVSMPLSEEEVPGVSVPKRRIMSFENPSVSNSNPKRRRLSRSSGIERHVMGFTPRRSRGPPSPFFSEHLTADGRSQLMYKGGGTPFAYVTPHSNALTAECIDTAGDTGPETTIMQQDLERAEEEWEGVEDGDHDHAHHQQNDDNDESGDSEADYGDSEFEEVMDDVASGGEE</sequence>
<gene>
    <name evidence="2" type="ORF">LTR16_001727</name>
</gene>
<dbReference type="EMBL" id="JAVRRA010000105">
    <property type="protein sequence ID" value="KAK5293295.1"/>
    <property type="molecule type" value="Genomic_DNA"/>
</dbReference>
<evidence type="ECO:0000256" key="1">
    <source>
        <dbReference type="SAM" id="MobiDB-lite"/>
    </source>
</evidence>
<feature type="compositionally biased region" description="Basic and acidic residues" evidence="1">
    <location>
        <begin position="1062"/>
        <end position="1073"/>
    </location>
</feature>
<feature type="region of interest" description="Disordered" evidence="1">
    <location>
        <begin position="1050"/>
        <end position="1104"/>
    </location>
</feature>
<proteinExistence type="predicted"/>
<protein>
    <submittedName>
        <fullName evidence="2">Uncharacterized protein</fullName>
    </submittedName>
</protein>
<evidence type="ECO:0000313" key="3">
    <source>
        <dbReference type="Proteomes" id="UP001357485"/>
    </source>
</evidence>
<organism evidence="2 3">
    <name type="scientific">Cryomyces antarcticus</name>
    <dbReference type="NCBI Taxonomy" id="329879"/>
    <lineage>
        <taxon>Eukaryota</taxon>
        <taxon>Fungi</taxon>
        <taxon>Dikarya</taxon>
        <taxon>Ascomycota</taxon>
        <taxon>Pezizomycotina</taxon>
        <taxon>Dothideomycetes</taxon>
        <taxon>Dothideomycetes incertae sedis</taxon>
        <taxon>Cryomyces</taxon>
    </lineage>
</organism>
<evidence type="ECO:0000313" key="2">
    <source>
        <dbReference type="EMBL" id="KAK5293295.1"/>
    </source>
</evidence>
<reference evidence="2 3" key="1">
    <citation type="submission" date="2023-08" db="EMBL/GenBank/DDBJ databases">
        <title>Black Yeasts Isolated from many extreme environments.</title>
        <authorList>
            <person name="Coleine C."/>
            <person name="Stajich J.E."/>
            <person name="Selbmann L."/>
        </authorList>
    </citation>
    <scope>NUCLEOTIDE SEQUENCE [LARGE SCALE GENOMIC DNA]</scope>
    <source>
        <strain evidence="2 3">CCFEE 536</strain>
    </source>
</reference>
<accession>A0ABR0MAI0</accession>
<feature type="region of interest" description="Disordered" evidence="1">
    <location>
        <begin position="862"/>
        <end position="894"/>
    </location>
</feature>
<feature type="region of interest" description="Disordered" evidence="1">
    <location>
        <begin position="184"/>
        <end position="254"/>
    </location>
</feature>
<feature type="region of interest" description="Disordered" evidence="1">
    <location>
        <begin position="1"/>
        <end position="26"/>
    </location>
</feature>
<feature type="compositionally biased region" description="Basic and acidic residues" evidence="1">
    <location>
        <begin position="1"/>
        <end position="11"/>
    </location>
</feature>